<accession>A0ABR7FQ10</accession>
<proteinExistence type="predicted"/>
<organism evidence="1 2">
    <name type="scientific">Anaerostipes hominis</name>
    <name type="common">ex Liu et al. 2021</name>
    <dbReference type="NCBI Taxonomy" id="2763018"/>
    <lineage>
        <taxon>Bacteria</taxon>
        <taxon>Bacillati</taxon>
        <taxon>Bacillota</taxon>
        <taxon>Clostridia</taxon>
        <taxon>Lachnospirales</taxon>
        <taxon>Lachnospiraceae</taxon>
        <taxon>Anaerostipes</taxon>
    </lineage>
</organism>
<gene>
    <name evidence="1" type="ORF">H8S22_06620</name>
</gene>
<evidence type="ECO:0000313" key="1">
    <source>
        <dbReference type="EMBL" id="MBC5677292.1"/>
    </source>
</evidence>
<sequence>MESNVSIVIQNVQVSSVYGGGYAIASKGNASANVSGSISCTLENVDVSEVYAGGSVALKIINSVSPVAEQWGNLVAAAFKRRRFR</sequence>
<dbReference type="Proteomes" id="UP000635828">
    <property type="component" value="Unassembled WGS sequence"/>
</dbReference>
<dbReference type="EMBL" id="JACOOS010000006">
    <property type="protein sequence ID" value="MBC5677292.1"/>
    <property type="molecule type" value="Genomic_DNA"/>
</dbReference>
<name>A0ABR7FQ10_9FIRM</name>
<evidence type="ECO:0000313" key="2">
    <source>
        <dbReference type="Proteomes" id="UP000635828"/>
    </source>
</evidence>
<protein>
    <submittedName>
        <fullName evidence="1">Uncharacterized protein</fullName>
    </submittedName>
</protein>
<dbReference type="RefSeq" id="WP_148459119.1">
    <property type="nucleotide sequence ID" value="NZ_JACOOS010000006.1"/>
</dbReference>
<keyword evidence="2" id="KW-1185">Reference proteome</keyword>
<comment type="caution">
    <text evidence="1">The sequence shown here is derived from an EMBL/GenBank/DDBJ whole genome shotgun (WGS) entry which is preliminary data.</text>
</comment>
<reference evidence="1 2" key="1">
    <citation type="submission" date="2020-08" db="EMBL/GenBank/DDBJ databases">
        <title>Genome public.</title>
        <authorList>
            <person name="Liu C."/>
            <person name="Sun Q."/>
        </authorList>
    </citation>
    <scope>NUCLEOTIDE SEQUENCE [LARGE SCALE GENOMIC DNA]</scope>
    <source>
        <strain evidence="1 2">NSJ-7</strain>
    </source>
</reference>